<evidence type="ECO:0000256" key="7">
    <source>
        <dbReference type="ARBA" id="ARBA00022960"/>
    </source>
</evidence>
<dbReference type="GO" id="GO:0004326">
    <property type="term" value="F:tetrahydrofolylpolyglutamate synthase activity"/>
    <property type="evidence" value="ECO:0007669"/>
    <property type="project" value="InterPro"/>
</dbReference>
<dbReference type="Gene3D" id="3.40.1190.10">
    <property type="entry name" value="Mur-like, catalytic domain"/>
    <property type="match status" value="2"/>
</dbReference>
<dbReference type="GO" id="GO:0005524">
    <property type="term" value="F:ATP binding"/>
    <property type="evidence" value="ECO:0007669"/>
    <property type="project" value="UniProtKB-KW"/>
</dbReference>
<dbReference type="InterPro" id="IPR000713">
    <property type="entry name" value="Mur_ligase_N"/>
</dbReference>
<protein>
    <recommendedName>
        <fullName evidence="11">UDP-MurNAc-pentapeptide synthetase</fullName>
    </recommendedName>
</protein>
<keyword evidence="8" id="KW-0573">Peptidoglycan synthesis</keyword>
<dbReference type="InterPro" id="IPR035911">
    <property type="entry name" value="MurE/MurF_N"/>
</dbReference>
<feature type="domain" description="Mur ligase N-terminal catalytic" evidence="12">
    <location>
        <begin position="20"/>
        <end position="91"/>
    </location>
</feature>
<dbReference type="InterPro" id="IPR036565">
    <property type="entry name" value="Mur-like_cat_sf"/>
</dbReference>
<feature type="domain" description="Mur ligase central" evidence="14">
    <location>
        <begin position="103"/>
        <end position="306"/>
    </location>
</feature>
<feature type="domain" description="Mur ligase central" evidence="14">
    <location>
        <begin position="592"/>
        <end position="781"/>
    </location>
</feature>
<gene>
    <name evidence="15" type="ORF">METZ01_LOCUS51506</name>
</gene>
<dbReference type="NCBIfam" id="NF001124">
    <property type="entry name" value="PRK00139.1-2"/>
    <property type="match status" value="1"/>
</dbReference>
<dbReference type="PROSITE" id="PS01011">
    <property type="entry name" value="FOLYLPOLYGLU_SYNT_1"/>
    <property type="match status" value="1"/>
</dbReference>
<evidence type="ECO:0000256" key="2">
    <source>
        <dbReference type="ARBA" id="ARBA00022490"/>
    </source>
</evidence>
<dbReference type="EMBL" id="UINC01002625">
    <property type="protein sequence ID" value="SUZ98652.1"/>
    <property type="molecule type" value="Genomic_DNA"/>
</dbReference>
<dbReference type="Gene3D" id="3.90.190.20">
    <property type="entry name" value="Mur ligase, C-terminal domain"/>
    <property type="match status" value="2"/>
</dbReference>
<dbReference type="NCBIfam" id="TIGR01085">
    <property type="entry name" value="murE"/>
    <property type="match status" value="1"/>
</dbReference>
<evidence type="ECO:0000256" key="6">
    <source>
        <dbReference type="ARBA" id="ARBA00022840"/>
    </source>
</evidence>
<keyword evidence="9" id="KW-0131">Cell cycle</keyword>
<dbReference type="InterPro" id="IPR004101">
    <property type="entry name" value="Mur_ligase_C"/>
</dbReference>
<dbReference type="GO" id="GO:0071555">
    <property type="term" value="P:cell wall organization"/>
    <property type="evidence" value="ECO:0007669"/>
    <property type="project" value="UniProtKB-KW"/>
</dbReference>
<evidence type="ECO:0000256" key="8">
    <source>
        <dbReference type="ARBA" id="ARBA00022984"/>
    </source>
</evidence>
<dbReference type="PANTHER" id="PTHR43024">
    <property type="entry name" value="UDP-N-ACETYLMURAMOYL-TRIPEPTIDE--D-ALANYL-D-ALANINE LIGASE"/>
    <property type="match status" value="1"/>
</dbReference>
<evidence type="ECO:0000256" key="10">
    <source>
        <dbReference type="ARBA" id="ARBA00023316"/>
    </source>
</evidence>
<dbReference type="GO" id="GO:0051301">
    <property type="term" value="P:cell division"/>
    <property type="evidence" value="ECO:0007669"/>
    <property type="project" value="UniProtKB-KW"/>
</dbReference>
<dbReference type="GO" id="GO:0005737">
    <property type="term" value="C:cytoplasm"/>
    <property type="evidence" value="ECO:0007669"/>
    <property type="project" value="InterPro"/>
</dbReference>
<dbReference type="GO" id="GO:0047480">
    <property type="term" value="F:UDP-N-acetylmuramoyl-tripeptide-D-alanyl-D-alanine ligase activity"/>
    <property type="evidence" value="ECO:0007669"/>
    <property type="project" value="InterPro"/>
</dbReference>
<dbReference type="InterPro" id="IPR005761">
    <property type="entry name" value="UDP-N-AcMur-Glu-dNH2Pim_ligase"/>
</dbReference>
<accession>A0A381S3J2</accession>
<reference evidence="15" key="1">
    <citation type="submission" date="2018-05" db="EMBL/GenBank/DDBJ databases">
        <authorList>
            <person name="Lanie J.A."/>
            <person name="Ng W.-L."/>
            <person name="Kazmierczak K.M."/>
            <person name="Andrzejewski T.M."/>
            <person name="Davidsen T.M."/>
            <person name="Wayne K.J."/>
            <person name="Tettelin H."/>
            <person name="Glass J.I."/>
            <person name="Rusch D."/>
            <person name="Podicherti R."/>
            <person name="Tsui H.-C.T."/>
            <person name="Winkler M.E."/>
        </authorList>
    </citation>
    <scope>NUCLEOTIDE SEQUENCE</scope>
</reference>
<proteinExistence type="inferred from homology"/>
<comment type="similarity">
    <text evidence="1">Belongs to the MurCDEF family. MurE subfamily.</text>
</comment>
<dbReference type="InterPro" id="IPR005863">
    <property type="entry name" value="UDP-N-AcMur_synth"/>
</dbReference>
<feature type="domain" description="Mur ligase C-terminal" evidence="13">
    <location>
        <begin position="328"/>
        <end position="455"/>
    </location>
</feature>
<evidence type="ECO:0000256" key="1">
    <source>
        <dbReference type="ARBA" id="ARBA00005898"/>
    </source>
</evidence>
<evidence type="ECO:0000259" key="14">
    <source>
        <dbReference type="Pfam" id="PF08245"/>
    </source>
</evidence>
<keyword evidence="7" id="KW-0133">Cell shape</keyword>
<dbReference type="InterPro" id="IPR018109">
    <property type="entry name" value="Folylpolyglutamate_synth_CS"/>
</dbReference>
<name>A0A381S3J2_9ZZZZ</name>
<dbReference type="InterPro" id="IPR051046">
    <property type="entry name" value="MurCDEF_CellWall_CoF430Synth"/>
</dbReference>
<keyword evidence="5" id="KW-0547">Nucleotide-binding</keyword>
<keyword evidence="10" id="KW-0961">Cell wall biogenesis/degradation</keyword>
<evidence type="ECO:0000256" key="4">
    <source>
        <dbReference type="ARBA" id="ARBA00022618"/>
    </source>
</evidence>
<keyword evidence="4" id="KW-0132">Cell division</keyword>
<evidence type="ECO:0000256" key="5">
    <source>
        <dbReference type="ARBA" id="ARBA00022741"/>
    </source>
</evidence>
<evidence type="ECO:0000256" key="9">
    <source>
        <dbReference type="ARBA" id="ARBA00023306"/>
    </source>
</evidence>
<dbReference type="SUPFAM" id="SSF63418">
    <property type="entry name" value="MurE/MurF N-terminal domain"/>
    <property type="match status" value="2"/>
</dbReference>
<dbReference type="Pfam" id="PF01225">
    <property type="entry name" value="Mur_ligase"/>
    <property type="match status" value="2"/>
</dbReference>
<evidence type="ECO:0000256" key="11">
    <source>
        <dbReference type="ARBA" id="ARBA00031461"/>
    </source>
</evidence>
<keyword evidence="6" id="KW-0067">ATP-binding</keyword>
<dbReference type="GO" id="GO:0009252">
    <property type="term" value="P:peptidoglycan biosynthetic process"/>
    <property type="evidence" value="ECO:0007669"/>
    <property type="project" value="UniProtKB-KW"/>
</dbReference>
<dbReference type="PANTHER" id="PTHR43024:SF1">
    <property type="entry name" value="UDP-N-ACETYLMURAMOYL-TRIPEPTIDE--D-ALANYL-D-ALANINE LIGASE"/>
    <property type="match status" value="1"/>
</dbReference>
<evidence type="ECO:0000259" key="12">
    <source>
        <dbReference type="Pfam" id="PF01225"/>
    </source>
</evidence>
<organism evidence="15">
    <name type="scientific">marine metagenome</name>
    <dbReference type="NCBI Taxonomy" id="408172"/>
    <lineage>
        <taxon>unclassified sequences</taxon>
        <taxon>metagenomes</taxon>
        <taxon>ecological metagenomes</taxon>
    </lineage>
</organism>
<dbReference type="SUPFAM" id="SSF53244">
    <property type="entry name" value="MurD-like peptide ligases, peptide-binding domain"/>
    <property type="match status" value="2"/>
</dbReference>
<sequence>MLVGSFFKNINPKYKSHFFSGLSFNSLNVKKNNIFFSIKGTKINGNQFIKNAIKKGAKTIVSDLNFQGLKNNVLYIKTNNVRQLLSEVASKVYKNKPKNLIAVTGTNGKSSIADFYYQILDLNKKKVASIGTLGIKTYLKNLEIKNTTLDPISLNDHLQKIKKLNIDNVILEASSHGLKQNRLNGLNFKTGIFTNLSHDHLDYHKSFKDYLKSKLLLFQNLLKKNSNVITDINIPQYKTIKNIAEKKHHKIFTIGSKKSYLELIKHEYIDDRQLFKIKYKNKVYDITVNLIGKIQIKNVLMAMIAAEKSNIKFEKIIKSIHKIKPINGRIEKIGYLKNSSKVILDYAHTPEALSNCLQNLEQQYKNRKIAIVFGCGGDRDKSKRSKMGKIANKFCDKIYLTDDNPRFENPKKIRLSIKKSINKTKLYEIANREKAISNAIQNLNSGEILLVAGKGHEKNQNYGSFIRNFSDKKIILKYTKRKNKYLSKNWKVNIIKEEIKNKIPLDSKIKEASINSKKIKKDDIFFAIKGKKNDGNNFIKESLDKGASFAVVNKIDRSTKVSKQLLVKDSLKSLTNISKKVRLNSLAKVIAITGSCGKTSLKELLGNIFGKISKVSYSPKSYNNKYGVPLSIFNINKYDDFNIFEIGMDKKGEIDLLSKIIKPDVGVITNISYAHAKNFKNLNQIADAKSEIINNINLNGSIVLNADDIFFKKHKRIALKKNLKIYSFSLRKPNTNVCIKKIIKLKNKYKILINVNKKQKIFFIKSIFESNLKNMLAALAVISIFKNVNKLNQNIFYNFSNLKGRGDISKIKIKRKVIKLIDESYNANPLSVYSAINNFNLIKKDSGQKNIILGDMLELGKHSKKLHKELAKLINSSTIDNVHVYGNYIKHTFKKIIHKKKGLILRDKNAIISLIKNNINNNDYLMIKGSNSTGLHKLVSNLKKGNLHAL</sequence>
<dbReference type="Gene3D" id="3.40.1390.10">
    <property type="entry name" value="MurE/MurF, N-terminal domain"/>
    <property type="match status" value="2"/>
</dbReference>
<keyword evidence="2" id="KW-0963">Cytoplasm</keyword>
<keyword evidence="3" id="KW-0436">Ligase</keyword>
<dbReference type="InterPro" id="IPR036615">
    <property type="entry name" value="Mur_ligase_C_dom_sf"/>
</dbReference>
<evidence type="ECO:0000313" key="15">
    <source>
        <dbReference type="EMBL" id="SUZ98652.1"/>
    </source>
</evidence>
<dbReference type="SUPFAM" id="SSF53623">
    <property type="entry name" value="MurD-like peptide ligases, catalytic domain"/>
    <property type="match status" value="2"/>
</dbReference>
<dbReference type="NCBIfam" id="NF001126">
    <property type="entry name" value="PRK00139.1-4"/>
    <property type="match status" value="1"/>
</dbReference>
<dbReference type="GO" id="GO:0008360">
    <property type="term" value="P:regulation of cell shape"/>
    <property type="evidence" value="ECO:0007669"/>
    <property type="project" value="UniProtKB-KW"/>
</dbReference>
<dbReference type="NCBIfam" id="TIGR01143">
    <property type="entry name" value="murF"/>
    <property type="match status" value="1"/>
</dbReference>
<dbReference type="HAMAP" id="MF_00208">
    <property type="entry name" value="MurE"/>
    <property type="match status" value="1"/>
</dbReference>
<dbReference type="AlphaFoldDB" id="A0A381S3J2"/>
<feature type="domain" description="Mur ligase C-terminal" evidence="13">
    <location>
        <begin position="818"/>
        <end position="930"/>
    </location>
</feature>
<evidence type="ECO:0000256" key="3">
    <source>
        <dbReference type="ARBA" id="ARBA00022598"/>
    </source>
</evidence>
<dbReference type="InterPro" id="IPR013221">
    <property type="entry name" value="Mur_ligase_cen"/>
</dbReference>
<feature type="domain" description="Mur ligase N-terminal catalytic" evidence="12">
    <location>
        <begin position="509"/>
        <end position="556"/>
    </location>
</feature>
<dbReference type="Pfam" id="PF02875">
    <property type="entry name" value="Mur_ligase_C"/>
    <property type="match status" value="2"/>
</dbReference>
<evidence type="ECO:0000259" key="13">
    <source>
        <dbReference type="Pfam" id="PF02875"/>
    </source>
</evidence>
<dbReference type="Pfam" id="PF08245">
    <property type="entry name" value="Mur_ligase_M"/>
    <property type="match status" value="2"/>
</dbReference>